<protein>
    <submittedName>
        <fullName evidence="1">Uncharacterized protein</fullName>
    </submittedName>
</protein>
<dbReference type="InterPro" id="IPR036691">
    <property type="entry name" value="Endo/exonu/phosph_ase_sf"/>
</dbReference>
<accession>A0ABQ8DA37</accession>
<reference evidence="1 2" key="1">
    <citation type="submission" date="2021-05" db="EMBL/GenBank/DDBJ databases">
        <title>Genome Assembly of Synthetic Allotetraploid Brassica napus Reveals Homoeologous Exchanges between Subgenomes.</title>
        <authorList>
            <person name="Davis J.T."/>
        </authorList>
    </citation>
    <scope>NUCLEOTIDE SEQUENCE [LARGE SCALE GENOMIC DNA]</scope>
    <source>
        <strain evidence="2">cv. Da-Ae</strain>
        <tissue evidence="1">Seedling</tissue>
    </source>
</reference>
<organism evidence="1 2">
    <name type="scientific">Brassica napus</name>
    <name type="common">Rape</name>
    <dbReference type="NCBI Taxonomy" id="3708"/>
    <lineage>
        <taxon>Eukaryota</taxon>
        <taxon>Viridiplantae</taxon>
        <taxon>Streptophyta</taxon>
        <taxon>Embryophyta</taxon>
        <taxon>Tracheophyta</taxon>
        <taxon>Spermatophyta</taxon>
        <taxon>Magnoliopsida</taxon>
        <taxon>eudicotyledons</taxon>
        <taxon>Gunneridae</taxon>
        <taxon>Pentapetalae</taxon>
        <taxon>rosids</taxon>
        <taxon>malvids</taxon>
        <taxon>Brassicales</taxon>
        <taxon>Brassicaceae</taxon>
        <taxon>Brassiceae</taxon>
        <taxon>Brassica</taxon>
    </lineage>
</organism>
<dbReference type="Proteomes" id="UP000824890">
    <property type="component" value="Unassembled WGS sequence"/>
</dbReference>
<evidence type="ECO:0000313" key="1">
    <source>
        <dbReference type="EMBL" id="KAH0926207.1"/>
    </source>
</evidence>
<dbReference type="PANTHER" id="PTHR33710">
    <property type="entry name" value="BNAC02G09200D PROTEIN"/>
    <property type="match status" value="1"/>
</dbReference>
<comment type="caution">
    <text evidence="1">The sequence shown here is derived from an EMBL/GenBank/DDBJ whole genome shotgun (WGS) entry which is preliminary data.</text>
</comment>
<feature type="non-terminal residue" evidence="1">
    <location>
        <position position="209"/>
    </location>
</feature>
<proteinExistence type="predicted"/>
<dbReference type="SUPFAM" id="SSF56219">
    <property type="entry name" value="DNase I-like"/>
    <property type="match status" value="1"/>
</dbReference>
<name>A0ABQ8DA37_BRANA</name>
<feature type="non-terminal residue" evidence="1">
    <location>
        <position position="1"/>
    </location>
</feature>
<dbReference type="PANTHER" id="PTHR33710:SF79">
    <property type="entry name" value="OS06G0205337 PROTEIN"/>
    <property type="match status" value="1"/>
</dbReference>
<keyword evidence="2" id="KW-1185">Reference proteome</keyword>
<evidence type="ECO:0000313" key="2">
    <source>
        <dbReference type="Proteomes" id="UP000824890"/>
    </source>
</evidence>
<sequence>VLERSPNRVCPVCPKSPLHRCYGVFASSGGEGLPHTPPKSYSQVASQDFYQDPVCLKRCSLDYYGFLGTLIRHVLRSAAEGMFAFQSLITSCDLTDLASIGPTFTWTNKQPVNPIAKKLYRVLVNDNWLSQFPQSYANFEPSGVSDHTRCWVHLTTPPPGNKRSFMFFNFLVDHPDFSDTVATVWESTEPLFHSMSALYRFHRKMKLLN</sequence>
<dbReference type="EMBL" id="JAGKQM010000005">
    <property type="protein sequence ID" value="KAH0926207.1"/>
    <property type="molecule type" value="Genomic_DNA"/>
</dbReference>
<gene>
    <name evidence="1" type="ORF">HID58_018463</name>
</gene>